<dbReference type="RefSeq" id="WP_264860696.1">
    <property type="nucleotide sequence ID" value="NZ_CP110230.1"/>
</dbReference>
<name>A0AA46W8G0_CAPOC</name>
<proteinExistence type="predicted"/>
<accession>A0AA46W8G0</accession>
<sequence>MNTTIFKIAIIIVLCTLVSCGIKSYTRDTNDIGVFLYDMHRSILHKETGNYDYPTIKCKYSVVKGKLNGELLLSYAPRKLDDNLNFYRGEMDTLFYANFENNTLKEGYIVNRPNNWNSETSDYYRFLYSYLDYEIRIKGERVDLRSFNYEGKGMLNANGKKEDFWVESNNLGQKSKGCYKNGIKDGYWEEVNEDDRNKGYYVDGKKEGYWEEKNQYFTSKGYYEKGKREGYWEEQSETYINKGYYEKGKREGLWLLEFPSEGHYKEPYEKDGVLVIEFVPPAEGEKRIIKTYYKNDVEIKENE</sequence>
<dbReference type="Proteomes" id="UP001163262">
    <property type="component" value="Chromosome"/>
</dbReference>
<organism evidence="1 2">
    <name type="scientific">Capnocytophaga ochracea</name>
    <dbReference type="NCBI Taxonomy" id="1018"/>
    <lineage>
        <taxon>Bacteria</taxon>
        <taxon>Pseudomonadati</taxon>
        <taxon>Bacteroidota</taxon>
        <taxon>Flavobacteriia</taxon>
        <taxon>Flavobacteriales</taxon>
        <taxon>Flavobacteriaceae</taxon>
        <taxon>Capnocytophaga</taxon>
    </lineage>
</organism>
<dbReference type="AlphaFoldDB" id="A0AA46W8G0"/>
<reference evidence="1" key="1">
    <citation type="submission" date="2022-10" db="EMBL/GenBank/DDBJ databases">
        <title>Complete genome sequence of Capnocytophaga ochracea KCOM 2812 isolated from actinomycosis lesion.</title>
        <authorList>
            <person name="Kook J.-K."/>
            <person name="Park S.-N."/>
            <person name="Lim Y.K."/>
        </authorList>
    </citation>
    <scope>NUCLEOTIDE SEQUENCE</scope>
    <source>
        <strain evidence="1">KCOM 28121</strain>
    </source>
</reference>
<dbReference type="SUPFAM" id="SSF82185">
    <property type="entry name" value="Histone H3 K4-specific methyltransferase SET7/9 N-terminal domain"/>
    <property type="match status" value="1"/>
</dbReference>
<protein>
    <recommendedName>
        <fullName evidence="3">MORN repeat variant</fullName>
    </recommendedName>
</protein>
<dbReference type="PROSITE" id="PS51257">
    <property type="entry name" value="PROKAR_LIPOPROTEIN"/>
    <property type="match status" value="1"/>
</dbReference>
<dbReference type="EMBL" id="CP110230">
    <property type="protein sequence ID" value="UZD41431.1"/>
    <property type="molecule type" value="Genomic_DNA"/>
</dbReference>
<evidence type="ECO:0000313" key="1">
    <source>
        <dbReference type="EMBL" id="UZD41431.1"/>
    </source>
</evidence>
<gene>
    <name evidence="1" type="ORF">OL231_02495</name>
</gene>
<evidence type="ECO:0000313" key="2">
    <source>
        <dbReference type="Proteomes" id="UP001163262"/>
    </source>
</evidence>
<evidence type="ECO:0008006" key="3">
    <source>
        <dbReference type="Google" id="ProtNLM"/>
    </source>
</evidence>